<dbReference type="GO" id="GO:0004497">
    <property type="term" value="F:monooxygenase activity"/>
    <property type="evidence" value="ECO:0007669"/>
    <property type="project" value="InterPro"/>
</dbReference>
<dbReference type="AlphaFoldDB" id="A0AA88S4D2"/>
<gene>
    <name evidence="3" type="ORF">RJ640_008178</name>
</gene>
<evidence type="ECO:0008006" key="5">
    <source>
        <dbReference type="Google" id="ProtNLM"/>
    </source>
</evidence>
<dbReference type="GO" id="GO:0016705">
    <property type="term" value="F:oxidoreductase activity, acting on paired donors, with incorporation or reduction of molecular oxygen"/>
    <property type="evidence" value="ECO:0007669"/>
    <property type="project" value="InterPro"/>
</dbReference>
<dbReference type="GO" id="GO:0016125">
    <property type="term" value="P:sterol metabolic process"/>
    <property type="evidence" value="ECO:0007669"/>
    <property type="project" value="TreeGrafter"/>
</dbReference>
<dbReference type="EMBL" id="JAVXUO010001415">
    <property type="protein sequence ID" value="KAK2982555.1"/>
    <property type="molecule type" value="Genomic_DNA"/>
</dbReference>
<dbReference type="PANTHER" id="PTHR24286">
    <property type="entry name" value="CYTOCHROME P450 26"/>
    <property type="match status" value="1"/>
</dbReference>
<evidence type="ECO:0000256" key="2">
    <source>
        <dbReference type="ARBA" id="ARBA00023004"/>
    </source>
</evidence>
<dbReference type="InterPro" id="IPR036396">
    <property type="entry name" value="Cyt_P450_sf"/>
</dbReference>
<reference evidence="3" key="1">
    <citation type="submission" date="2022-12" db="EMBL/GenBank/DDBJ databases">
        <title>Draft genome assemblies for two species of Escallonia (Escalloniales).</title>
        <authorList>
            <person name="Chanderbali A."/>
            <person name="Dervinis C."/>
            <person name="Anghel I."/>
            <person name="Soltis D."/>
            <person name="Soltis P."/>
            <person name="Zapata F."/>
        </authorList>
    </citation>
    <scope>NUCLEOTIDE SEQUENCE</scope>
    <source>
        <strain evidence="3">UCBG92.1500</strain>
        <tissue evidence="3">Leaf</tissue>
    </source>
</reference>
<comment type="caution">
    <text evidence="3">The sequence shown here is derived from an EMBL/GenBank/DDBJ whole genome shotgun (WGS) entry which is preliminary data.</text>
</comment>
<dbReference type="Gene3D" id="1.10.630.10">
    <property type="entry name" value="Cytochrome P450"/>
    <property type="match status" value="2"/>
</dbReference>
<keyword evidence="1" id="KW-0479">Metal-binding</keyword>
<dbReference type="SUPFAM" id="SSF48264">
    <property type="entry name" value="Cytochrome P450"/>
    <property type="match status" value="1"/>
</dbReference>
<sequence>MKYLAELPYVYHEVLRVWSSISVEDDPLDISSDALTLGVKRVTLGPRPAPPRLFAKTVSGRRIINMRYSWNVASEILGLHAPAPRIFRKAITNFTCAGYRIPKGCNVREKGPAPYTFVPFGEGPLMCPGNEYVHLAILVSIHNVVLKFKGVKFIPGEKVLKDSFSIPAHELPVYLHRHS</sequence>
<dbReference type="GO" id="GO:0005506">
    <property type="term" value="F:iron ion binding"/>
    <property type="evidence" value="ECO:0007669"/>
    <property type="project" value="InterPro"/>
</dbReference>
<dbReference type="GO" id="GO:0020037">
    <property type="term" value="F:heme binding"/>
    <property type="evidence" value="ECO:0007669"/>
    <property type="project" value="InterPro"/>
</dbReference>
<dbReference type="Proteomes" id="UP001187471">
    <property type="component" value="Unassembled WGS sequence"/>
</dbReference>
<organism evidence="3 4">
    <name type="scientific">Escallonia rubra</name>
    <dbReference type="NCBI Taxonomy" id="112253"/>
    <lineage>
        <taxon>Eukaryota</taxon>
        <taxon>Viridiplantae</taxon>
        <taxon>Streptophyta</taxon>
        <taxon>Embryophyta</taxon>
        <taxon>Tracheophyta</taxon>
        <taxon>Spermatophyta</taxon>
        <taxon>Magnoliopsida</taxon>
        <taxon>eudicotyledons</taxon>
        <taxon>Gunneridae</taxon>
        <taxon>Pentapetalae</taxon>
        <taxon>asterids</taxon>
        <taxon>campanulids</taxon>
        <taxon>Escalloniales</taxon>
        <taxon>Escalloniaceae</taxon>
        <taxon>Escallonia</taxon>
    </lineage>
</organism>
<protein>
    <recommendedName>
        <fullName evidence="5">Cytochrome P450</fullName>
    </recommendedName>
</protein>
<dbReference type="PANTHER" id="PTHR24286:SF271">
    <property type="entry name" value="CYTOCHROME P450"/>
    <property type="match status" value="1"/>
</dbReference>
<keyword evidence="2" id="KW-0408">Iron</keyword>
<proteinExistence type="predicted"/>
<evidence type="ECO:0000313" key="3">
    <source>
        <dbReference type="EMBL" id="KAK2982555.1"/>
    </source>
</evidence>
<evidence type="ECO:0000313" key="4">
    <source>
        <dbReference type="Proteomes" id="UP001187471"/>
    </source>
</evidence>
<name>A0AA88S4D2_9ASTE</name>
<accession>A0AA88S4D2</accession>
<evidence type="ECO:0000256" key="1">
    <source>
        <dbReference type="ARBA" id="ARBA00022723"/>
    </source>
</evidence>
<keyword evidence="4" id="KW-1185">Reference proteome</keyword>